<evidence type="ECO:0000313" key="3">
    <source>
        <dbReference type="Proteomes" id="UP001233264"/>
    </source>
</evidence>
<geneLocation type="plasmid" evidence="2 3">
    <name>pSkuCCBAU71714b</name>
</geneLocation>
<accession>A0ABY8T440</accession>
<gene>
    <name evidence="2" type="ORF">PZL22_000562</name>
</gene>
<name>A0ABY8T440_9HYPH</name>
<proteinExistence type="predicted"/>
<reference evidence="2 3" key="1">
    <citation type="submission" date="2023-03" db="EMBL/GenBank/DDBJ databases">
        <authorList>
            <person name="Menendez E."/>
            <person name="Kaur S."/>
            <person name="Flores-Felix J.D."/>
            <person name="diCenzo G.C."/>
            <person name="Peix A."/>
            <person name="Velazquez E."/>
        </authorList>
    </citation>
    <scope>NUCLEOTIDE SEQUENCE [LARGE SCALE GENOMIC DNA]</scope>
    <source>
        <strain evidence="2 3">CCBAU 71714</strain>
        <plasmid evidence="2 3">pSkuCCBAU71714b</plasmid>
    </source>
</reference>
<dbReference type="RefSeq" id="WP_003526347.1">
    <property type="nucleotide sequence ID" value="NZ_CP120364.1"/>
</dbReference>
<keyword evidence="3" id="KW-1185">Reference proteome</keyword>
<organism evidence="2 3">
    <name type="scientific">Sinorhizobium kummerowiae</name>
    <dbReference type="NCBI Taxonomy" id="158892"/>
    <lineage>
        <taxon>Bacteria</taxon>
        <taxon>Pseudomonadati</taxon>
        <taxon>Pseudomonadota</taxon>
        <taxon>Alphaproteobacteria</taxon>
        <taxon>Hyphomicrobiales</taxon>
        <taxon>Rhizobiaceae</taxon>
        <taxon>Sinorhizobium/Ensifer group</taxon>
        <taxon>Sinorhizobium</taxon>
    </lineage>
</organism>
<evidence type="ECO:0000256" key="1">
    <source>
        <dbReference type="SAM" id="MobiDB-lite"/>
    </source>
</evidence>
<evidence type="ECO:0008006" key="4">
    <source>
        <dbReference type="Google" id="ProtNLM"/>
    </source>
</evidence>
<protein>
    <recommendedName>
        <fullName evidence="4">Glycine-rich cell wall protein</fullName>
    </recommendedName>
</protein>
<sequence length="156" mass="15322">MVTRRNFLAALCWVSVGLPVAVSPYKIALSGSGIELEPQSALAKGGGSGGGRGGGRGGGGGGGGRGGGNGGGGGNGNGRGGGSNGKGGGNSNSGRASGKAATSVEDGGAILRVRHRDGISEVIEGARYIMRDSRGRTIVNRRATSADRRRLLSFID</sequence>
<dbReference type="EMBL" id="CP120364">
    <property type="protein sequence ID" value="WHS91948.1"/>
    <property type="molecule type" value="Genomic_DNA"/>
</dbReference>
<evidence type="ECO:0000313" key="2">
    <source>
        <dbReference type="EMBL" id="WHS91948.1"/>
    </source>
</evidence>
<keyword evidence="2" id="KW-0614">Plasmid</keyword>
<dbReference type="Proteomes" id="UP001233264">
    <property type="component" value="Plasmid pSkuCCBAU71714b"/>
</dbReference>
<feature type="compositionally biased region" description="Gly residues" evidence="1">
    <location>
        <begin position="44"/>
        <end position="91"/>
    </location>
</feature>
<feature type="region of interest" description="Disordered" evidence="1">
    <location>
        <begin position="40"/>
        <end position="105"/>
    </location>
</feature>